<protein>
    <recommendedName>
        <fullName evidence="3">PD(D/E)XK endonuclease domain-containing protein</fullName>
    </recommendedName>
</protein>
<proteinExistence type="predicted"/>
<organism evidence="1 2">
    <name type="scientific">Myxococcus landrumensis</name>
    <dbReference type="NCBI Taxonomy" id="2813577"/>
    <lineage>
        <taxon>Bacteria</taxon>
        <taxon>Pseudomonadati</taxon>
        <taxon>Myxococcota</taxon>
        <taxon>Myxococcia</taxon>
        <taxon>Myxococcales</taxon>
        <taxon>Cystobacterineae</taxon>
        <taxon>Myxococcaceae</taxon>
        <taxon>Myxococcus</taxon>
    </lineage>
</organism>
<evidence type="ECO:0008006" key="3">
    <source>
        <dbReference type="Google" id="ProtNLM"/>
    </source>
</evidence>
<gene>
    <name evidence="1" type="ORF">JY572_12680</name>
</gene>
<name>A0ABX7NHJ2_9BACT</name>
<accession>A0ABX7NHJ2</accession>
<evidence type="ECO:0000313" key="1">
    <source>
        <dbReference type="EMBL" id="QSQ16846.1"/>
    </source>
</evidence>
<dbReference type="Proteomes" id="UP000663090">
    <property type="component" value="Chromosome"/>
</dbReference>
<dbReference type="RefSeq" id="WP_206718482.1">
    <property type="nucleotide sequence ID" value="NZ_CP071091.1"/>
</dbReference>
<evidence type="ECO:0000313" key="2">
    <source>
        <dbReference type="Proteomes" id="UP000663090"/>
    </source>
</evidence>
<dbReference type="EMBL" id="CP071091">
    <property type="protein sequence ID" value="QSQ16846.1"/>
    <property type="molecule type" value="Genomic_DNA"/>
</dbReference>
<sequence length="149" mass="16434">MNSRQRAALKDFARAVNTLREAGVIRSHRYLGDIAEFLCAGMFGIDLATNLRQAGHDGLRGEVRAQVKYGGGKKTNVDLGNPDAYDEIYVVLGQESVVRAPAYEGDFLVYILTADEARALKTPGGSYSCGASYFEREPHRVIWIETYAN</sequence>
<keyword evidence="2" id="KW-1185">Reference proteome</keyword>
<reference evidence="1 2" key="1">
    <citation type="submission" date="2021-02" db="EMBL/GenBank/DDBJ databases">
        <title>De Novo genome assembly of isolated myxobacteria.</title>
        <authorList>
            <person name="Stevens D.C."/>
        </authorList>
    </citation>
    <scope>NUCLEOTIDE SEQUENCE [LARGE SCALE GENOMIC DNA]</scope>
    <source>
        <strain evidence="1 2">SCHIC003</strain>
    </source>
</reference>